<dbReference type="KEGG" id="acht:bsdcttw_42600"/>
<dbReference type="EMBL" id="AP023368">
    <property type="protein sequence ID" value="BCK01220.1"/>
    <property type="molecule type" value="Genomic_DNA"/>
</dbReference>
<keyword evidence="2" id="KW-1185">Reference proteome</keyword>
<reference evidence="1 2" key="1">
    <citation type="submission" date="2020-08" db="EMBL/GenBank/DDBJ databases">
        <title>Draft genome sequencing of an Anaerocolumna strain isolated from anoxic soil subjected to BSD treatment.</title>
        <authorList>
            <person name="Uek A."/>
            <person name="Tonouchi A."/>
        </authorList>
    </citation>
    <scope>NUCLEOTIDE SEQUENCE [LARGE SCALE GENOMIC DNA]</scope>
    <source>
        <strain evidence="1 2">CTTW</strain>
    </source>
</reference>
<evidence type="ECO:0000313" key="1">
    <source>
        <dbReference type="EMBL" id="BCK01220.1"/>
    </source>
</evidence>
<evidence type="ECO:0008006" key="3">
    <source>
        <dbReference type="Google" id="ProtNLM"/>
    </source>
</evidence>
<evidence type="ECO:0000313" key="2">
    <source>
        <dbReference type="Proteomes" id="UP000515703"/>
    </source>
</evidence>
<dbReference type="Proteomes" id="UP000515703">
    <property type="component" value="Chromosome"/>
</dbReference>
<accession>A0A7M3S9F2</accession>
<organism evidence="1 2">
    <name type="scientific">Anaerocolumna chitinilytica</name>
    <dbReference type="NCBI Taxonomy" id="1727145"/>
    <lineage>
        <taxon>Bacteria</taxon>
        <taxon>Bacillati</taxon>
        <taxon>Bacillota</taxon>
        <taxon>Clostridia</taxon>
        <taxon>Lachnospirales</taxon>
        <taxon>Lachnospiraceae</taxon>
        <taxon>Anaerocolumna</taxon>
    </lineage>
</organism>
<dbReference type="GO" id="GO:0016020">
    <property type="term" value="C:membrane"/>
    <property type="evidence" value="ECO:0007669"/>
    <property type="project" value="InterPro"/>
</dbReference>
<dbReference type="RefSeq" id="WP_185256813.1">
    <property type="nucleotide sequence ID" value="NZ_AP023368.1"/>
</dbReference>
<protein>
    <recommendedName>
        <fullName evidence="3">CDP-Glycerol:Poly(Glycerophosphate) glycerophosphotransferase</fullName>
    </recommendedName>
</protein>
<dbReference type="InterPro" id="IPR007554">
    <property type="entry name" value="Glycerophosphate_synth"/>
</dbReference>
<dbReference type="InterPro" id="IPR011047">
    <property type="entry name" value="Quinoprotein_ADH-like_sf"/>
</dbReference>
<name>A0A7M3S9F2_9FIRM</name>
<sequence length="852" mass="98250">MRKQQKKQVSEQISTLYEACCELPKHSEQTFIDLCAEIQEFVSGIFNFVESTAGEGTVTADLLGQLYEMLFKATQYEATTEQLIDLVKKIDESLYDLKIDKIEIAFFCYKASMSDCLASIYFAAKEDQHCEAYFIPIPYFDRTGDGSIGDMHLEAEGCYSDKFDLTDWRTYNIEEHLPDVVFFMAPYDQHNFVTSVHPDFYSKRLKQYCGLLCYSPYFVSNENADFVKSGNESLCATTGALYADYIFVQSEKVKKAWINAINKVEYENNSKGAFGDLKNKILALGSPKFDAVLDTRNEIYPRVEEWVKLINGRKVVFYNTTVSEFLRGGEQYVKKIHSVIETFKNQNDVVLLWRPHPLMEQTCDSMRPDLAAEWREIVAEYKHEADVSNNEKLEKKSNFIFDDTSLFHQAIAMSDIYFGDLSSSLVTLYQATGKPIMIQNIGDATLPIATESIYADEKSFWFSAYHYNSLFRVNRETWKVEWLGTFPDEDFYKNRLYPSVAECNGKLYFAPLSAKEIAEYDLEKKIFRKIKFDLSDDSIHAAYDAAKFLRVVSINQYVFFIPYFHPAILIYNTETDLLSACTDWVDLIERKRTDKDIGYFIDYEIHGTKLVLPCACASVVLVFDSETHTTEAYEMPGNKTGIQLSSVCTNGETFYFTMADGTILIRELLSQTEEIKKIDKLPINHGNIAFYPIKYYDNKVWIFPLFAEKALILDIKTDTVSVLEEFSDEIKYDSENFILFASLINDCFYIITGGSYQFLEYNPKTNQKHEKVLTISKEDENKIRKLASKELLQRMESREADDRIYEDGMFSLPVVLDCIYNTDSYKINKQITAANTNAGESIYYYVKKLVLP</sequence>
<dbReference type="Pfam" id="PF04464">
    <property type="entry name" value="Glyphos_transf"/>
    <property type="match status" value="1"/>
</dbReference>
<reference evidence="1 2" key="2">
    <citation type="submission" date="2020-08" db="EMBL/GenBank/DDBJ databases">
        <authorList>
            <person name="Ueki A."/>
            <person name="Tonouchi A."/>
        </authorList>
    </citation>
    <scope>NUCLEOTIDE SEQUENCE [LARGE SCALE GENOMIC DNA]</scope>
    <source>
        <strain evidence="1 2">CTTW</strain>
    </source>
</reference>
<gene>
    <name evidence="1" type="ORF">bsdcttw_42600</name>
</gene>
<dbReference type="GO" id="GO:0047355">
    <property type="term" value="F:CDP-glycerol glycerophosphotransferase activity"/>
    <property type="evidence" value="ECO:0007669"/>
    <property type="project" value="InterPro"/>
</dbReference>
<dbReference type="AlphaFoldDB" id="A0A7M3S9F2"/>
<dbReference type="SUPFAM" id="SSF50998">
    <property type="entry name" value="Quinoprotein alcohol dehydrogenase-like"/>
    <property type="match status" value="1"/>
</dbReference>
<proteinExistence type="predicted"/>